<keyword evidence="3" id="KW-1185">Reference proteome</keyword>
<dbReference type="OrthoDB" id="5845286at2759"/>
<dbReference type="WBParaSite" id="HPBE_0001355101-mRNA-1">
    <property type="protein sequence ID" value="HPBE_0001355101-mRNA-1"/>
    <property type="gene ID" value="HPBE_0001355101"/>
</dbReference>
<evidence type="ECO:0000313" key="2">
    <source>
        <dbReference type="EMBL" id="VDO96565.1"/>
    </source>
</evidence>
<accession>A0A183FY57</accession>
<feature type="coiled-coil region" evidence="1">
    <location>
        <begin position="74"/>
        <end position="122"/>
    </location>
</feature>
<dbReference type="AlphaFoldDB" id="A0A183FY57"/>
<sequence>MKAVTDQIEDCKALVTSAVRKLSLLARPSVERELLEVLQSAKIFKPVDLTSCLDSYLTAKGRIKTISNTLGCRREEVEEKVDELVRHLSKESAEKRELQEKLQQYQLQVESLRERLETMGQAAKAKTTVQYQDENQPLSGSVDIESINPRVLLAYAEKRLRNESRKAISAGHRATSNGDGDMSALGMFFKCPGRRREAGVDYEFACTVNDMVFKDVVPDADETVGELKFDNAYALARLISIFECERNADRKRLRMRDPSYAFITLSGIEKAFTFYKRYCDHVFRCLALHDGSPIMLPHGGNSEIPIEQLNDLNTQGVKFAISHNWRDVEVKEAIQKTLILLPEGFRTASSANETLELRTYQRFSEIPELVDHVEPRNIVFVGPTSRNRIHRSSWLKLSTLFSKVALRGAKVVVVAPPRGEDSWKVNRLDARDMVELAKMSAMSMRHNIVCMIPLVESTLEPFQTAGLHPRQSWEDAYPRIVIKDFLDSLREYVRNEISIPEDICAEERNTRKSDCRRQKRLEGSIHTASKGIAKKPREPRECRTVLERQPCVMPNPTVMALAEDVGVTVAEEAEVGEAIN</sequence>
<proteinExistence type="predicted"/>
<evidence type="ECO:0000313" key="4">
    <source>
        <dbReference type="WBParaSite" id="HPBE_0001355101-mRNA-1"/>
    </source>
</evidence>
<name>A0A183FY57_HELPZ</name>
<protein>
    <submittedName>
        <fullName evidence="2 4">Uncharacterized protein</fullName>
    </submittedName>
</protein>
<keyword evidence="1" id="KW-0175">Coiled coil</keyword>
<dbReference type="EMBL" id="UZAH01027964">
    <property type="protein sequence ID" value="VDO96565.1"/>
    <property type="molecule type" value="Genomic_DNA"/>
</dbReference>
<organism evidence="3 4">
    <name type="scientific">Heligmosomoides polygyrus</name>
    <name type="common">Parasitic roundworm</name>
    <dbReference type="NCBI Taxonomy" id="6339"/>
    <lineage>
        <taxon>Eukaryota</taxon>
        <taxon>Metazoa</taxon>
        <taxon>Ecdysozoa</taxon>
        <taxon>Nematoda</taxon>
        <taxon>Chromadorea</taxon>
        <taxon>Rhabditida</taxon>
        <taxon>Rhabditina</taxon>
        <taxon>Rhabditomorpha</taxon>
        <taxon>Strongyloidea</taxon>
        <taxon>Heligmosomidae</taxon>
        <taxon>Heligmosomoides</taxon>
    </lineage>
</organism>
<evidence type="ECO:0000313" key="3">
    <source>
        <dbReference type="Proteomes" id="UP000050761"/>
    </source>
</evidence>
<reference evidence="2 3" key="1">
    <citation type="submission" date="2018-11" db="EMBL/GenBank/DDBJ databases">
        <authorList>
            <consortium name="Pathogen Informatics"/>
        </authorList>
    </citation>
    <scope>NUCLEOTIDE SEQUENCE [LARGE SCALE GENOMIC DNA]</scope>
</reference>
<gene>
    <name evidence="2" type="ORF">HPBE_LOCUS13552</name>
</gene>
<reference evidence="4" key="2">
    <citation type="submission" date="2019-09" db="UniProtKB">
        <authorList>
            <consortium name="WormBaseParasite"/>
        </authorList>
    </citation>
    <scope>IDENTIFICATION</scope>
</reference>
<evidence type="ECO:0000256" key="1">
    <source>
        <dbReference type="SAM" id="Coils"/>
    </source>
</evidence>
<accession>A0A3P8DL30</accession>
<dbReference type="Proteomes" id="UP000050761">
    <property type="component" value="Unassembled WGS sequence"/>
</dbReference>